<dbReference type="GeneID" id="30200422"/>
<gene>
    <name evidence="9" type="ORF">WICANDRAFT_61449</name>
</gene>
<dbReference type="Pfam" id="PF09468">
    <property type="entry name" value="RNase_H2-Ydr279"/>
    <property type="match status" value="1"/>
</dbReference>
<evidence type="ECO:0000313" key="9">
    <source>
        <dbReference type="EMBL" id="ODQ60886.1"/>
    </source>
</evidence>
<evidence type="ECO:0000256" key="1">
    <source>
        <dbReference type="ARBA" id="ARBA00004123"/>
    </source>
</evidence>
<evidence type="ECO:0000259" key="7">
    <source>
        <dbReference type="Pfam" id="PF09468"/>
    </source>
</evidence>
<feature type="domain" description="Rnh202 triple barrel" evidence="8">
    <location>
        <begin position="10"/>
        <end position="100"/>
    </location>
</feature>
<evidence type="ECO:0000259" key="8">
    <source>
        <dbReference type="Pfam" id="PF17745"/>
    </source>
</evidence>
<dbReference type="RefSeq" id="XP_019040093.1">
    <property type="nucleotide sequence ID" value="XM_019183176.1"/>
</dbReference>
<keyword evidence="3" id="KW-0539">Nucleus</keyword>
<dbReference type="EMBL" id="KV454209">
    <property type="protein sequence ID" value="ODQ60886.1"/>
    <property type="molecule type" value="Genomic_DNA"/>
</dbReference>
<evidence type="ECO:0000256" key="2">
    <source>
        <dbReference type="ARBA" id="ARBA00019062"/>
    </source>
</evidence>
<sequence length="317" mass="36430">MSLTTARVVLLPETEESAIKLVDIPHPRTNHEHHYVLVNDQLYEFNEIDNDNPHSKTNHLRSVTKNDNKPVRSLILENSDSSLPGLVLEESNIIISTKFNFVYVLISYFNSQLEQGKEFRRYQSLQDLTDVLEEELPVISKIPESLLTDALEKISDSIDENGDKFYRYSEEKVYEFLKTKVEIISKSFPKSIQSQLVNPILYPVNIEDPIPENIINLALNKYSIHLISSYLHPKVESKLLDLYKFQELEAYITKVSEERSKKKAAEDQIQNLNQINAQNKRTLGKQETGSRKKPTVAKKITPKVSKGPLDGFFGKKK</sequence>
<dbReference type="InterPro" id="IPR040456">
    <property type="entry name" value="RNase_H2_suB"/>
</dbReference>
<dbReference type="GO" id="GO:0005654">
    <property type="term" value="C:nucleoplasm"/>
    <property type="evidence" value="ECO:0007669"/>
    <property type="project" value="TreeGrafter"/>
</dbReference>
<dbReference type="Pfam" id="PF17745">
    <property type="entry name" value="Ydr279_N"/>
    <property type="match status" value="1"/>
</dbReference>
<dbReference type="PANTHER" id="PTHR13383:SF11">
    <property type="entry name" value="RIBONUCLEASE H2 SUBUNIT B"/>
    <property type="match status" value="1"/>
</dbReference>
<dbReference type="Proteomes" id="UP000094112">
    <property type="component" value="Unassembled WGS sequence"/>
</dbReference>
<dbReference type="AlphaFoldDB" id="A0A1E3P625"/>
<dbReference type="Gene3D" id="1.10.20.120">
    <property type="match status" value="1"/>
</dbReference>
<protein>
    <recommendedName>
        <fullName evidence="2">Ribonuclease H2 subunit B</fullName>
    </recommendedName>
    <alternativeName>
        <fullName evidence="5">Ribonuclease HI subunit B</fullName>
    </alternativeName>
</protein>
<proteinExistence type="predicted"/>
<comment type="function">
    <text evidence="4">Non catalytic subunit of RNase H2, an endonuclease that specifically degrades the RNA of RNA:DNA hybrids. Participates in DNA replication, possibly by mediating the removal of lagging-strand Okazaki fragment RNA primers during DNA replication. Mediates the excision of single ribonucleotides from DNA:RNA duplexes.</text>
</comment>
<dbReference type="GO" id="GO:0032299">
    <property type="term" value="C:ribonuclease H2 complex"/>
    <property type="evidence" value="ECO:0007669"/>
    <property type="project" value="InterPro"/>
</dbReference>
<dbReference type="InterPro" id="IPR019024">
    <property type="entry name" value="RNase_H2_suB_wHTH"/>
</dbReference>
<accession>A0A1E3P625</accession>
<evidence type="ECO:0000256" key="6">
    <source>
        <dbReference type="SAM" id="MobiDB-lite"/>
    </source>
</evidence>
<dbReference type="PANTHER" id="PTHR13383">
    <property type="entry name" value="RIBONUCLEASE H2 SUBUNIT B"/>
    <property type="match status" value="1"/>
</dbReference>
<evidence type="ECO:0000256" key="3">
    <source>
        <dbReference type="ARBA" id="ARBA00023242"/>
    </source>
</evidence>
<dbReference type="GO" id="GO:0006401">
    <property type="term" value="P:RNA catabolic process"/>
    <property type="evidence" value="ECO:0007669"/>
    <property type="project" value="TreeGrafter"/>
</dbReference>
<name>A0A1E3P625_WICAA</name>
<evidence type="ECO:0000256" key="5">
    <source>
        <dbReference type="ARBA" id="ARBA00033464"/>
    </source>
</evidence>
<evidence type="ECO:0000256" key="4">
    <source>
        <dbReference type="ARBA" id="ARBA00024778"/>
    </source>
</evidence>
<feature type="region of interest" description="Disordered" evidence="6">
    <location>
        <begin position="274"/>
        <end position="317"/>
    </location>
</feature>
<dbReference type="STRING" id="683960.A0A1E3P625"/>
<comment type="subcellular location">
    <subcellularLocation>
        <location evidence="1">Nucleus</location>
    </subcellularLocation>
</comment>
<keyword evidence="10" id="KW-1185">Reference proteome</keyword>
<dbReference type="InterPro" id="IPR041195">
    <property type="entry name" value="Rnh202_N"/>
</dbReference>
<reference evidence="9 10" key="1">
    <citation type="journal article" date="2016" name="Proc. Natl. Acad. Sci. U.S.A.">
        <title>Comparative genomics of biotechnologically important yeasts.</title>
        <authorList>
            <person name="Riley R."/>
            <person name="Haridas S."/>
            <person name="Wolfe K.H."/>
            <person name="Lopes M.R."/>
            <person name="Hittinger C.T."/>
            <person name="Goeker M."/>
            <person name="Salamov A.A."/>
            <person name="Wisecaver J.H."/>
            <person name="Long T.M."/>
            <person name="Calvey C.H."/>
            <person name="Aerts A.L."/>
            <person name="Barry K.W."/>
            <person name="Choi C."/>
            <person name="Clum A."/>
            <person name="Coughlan A.Y."/>
            <person name="Deshpande S."/>
            <person name="Douglass A.P."/>
            <person name="Hanson S.J."/>
            <person name="Klenk H.-P."/>
            <person name="LaButti K.M."/>
            <person name="Lapidus A."/>
            <person name="Lindquist E.A."/>
            <person name="Lipzen A.M."/>
            <person name="Meier-Kolthoff J.P."/>
            <person name="Ohm R.A."/>
            <person name="Otillar R.P."/>
            <person name="Pangilinan J.L."/>
            <person name="Peng Y."/>
            <person name="Rokas A."/>
            <person name="Rosa C.A."/>
            <person name="Scheuner C."/>
            <person name="Sibirny A.A."/>
            <person name="Slot J.C."/>
            <person name="Stielow J.B."/>
            <person name="Sun H."/>
            <person name="Kurtzman C.P."/>
            <person name="Blackwell M."/>
            <person name="Grigoriev I.V."/>
            <person name="Jeffries T.W."/>
        </authorList>
    </citation>
    <scope>NUCLEOTIDE SEQUENCE [LARGE SCALE GENOMIC DNA]</scope>
    <source>
        <strain evidence="10">ATCC 58044 / CBS 1984 / NCYC 433 / NRRL Y-366-8</strain>
    </source>
</reference>
<organism evidence="9 10">
    <name type="scientific">Wickerhamomyces anomalus (strain ATCC 58044 / CBS 1984 / NCYC 433 / NRRL Y-366-8)</name>
    <name type="common">Yeast</name>
    <name type="synonym">Hansenula anomala</name>
    <dbReference type="NCBI Taxonomy" id="683960"/>
    <lineage>
        <taxon>Eukaryota</taxon>
        <taxon>Fungi</taxon>
        <taxon>Dikarya</taxon>
        <taxon>Ascomycota</taxon>
        <taxon>Saccharomycotina</taxon>
        <taxon>Saccharomycetes</taxon>
        <taxon>Phaffomycetales</taxon>
        <taxon>Wickerhamomycetaceae</taxon>
        <taxon>Wickerhamomyces</taxon>
    </lineage>
</organism>
<dbReference type="OrthoDB" id="29098at2759"/>
<evidence type="ECO:0000313" key="10">
    <source>
        <dbReference type="Proteomes" id="UP000094112"/>
    </source>
</evidence>
<feature type="domain" description="Ribonuclease H2 subunit B wHTH" evidence="7">
    <location>
        <begin position="103"/>
        <end position="239"/>
    </location>
</feature>